<gene>
    <name evidence="1" type="ORF">HNR24_001258</name>
</gene>
<evidence type="ECO:0000313" key="1">
    <source>
        <dbReference type="EMBL" id="MBA8921325.1"/>
    </source>
</evidence>
<dbReference type="EMBL" id="JACJIH010000001">
    <property type="protein sequence ID" value="MBA8921325.1"/>
    <property type="molecule type" value="Genomic_DNA"/>
</dbReference>
<reference evidence="1 2" key="1">
    <citation type="submission" date="2020-08" db="EMBL/GenBank/DDBJ databases">
        <title>Sequencing the genomes of 1000 actinobacteria strains.</title>
        <authorList>
            <person name="Klenk H.-P."/>
        </authorList>
    </citation>
    <scope>NUCLEOTIDE SEQUENCE [LARGE SCALE GENOMIC DNA]</scope>
    <source>
        <strain evidence="1 2">DSM 19081</strain>
    </source>
</reference>
<name>A0A839FPI1_9MICC</name>
<dbReference type="Gene3D" id="3.40.960.10">
    <property type="entry name" value="VSR Endonuclease"/>
    <property type="match status" value="1"/>
</dbReference>
<comment type="caution">
    <text evidence="1">The sequence shown here is derived from an EMBL/GenBank/DDBJ whole genome shotgun (WGS) entry which is preliminary data.</text>
</comment>
<protein>
    <recommendedName>
        <fullName evidence="3">DUF559 domain-containing protein</fullName>
    </recommendedName>
</protein>
<evidence type="ECO:0008006" key="3">
    <source>
        <dbReference type="Google" id="ProtNLM"/>
    </source>
</evidence>
<dbReference type="RefSeq" id="WP_182495345.1">
    <property type="nucleotide sequence ID" value="NZ_BAAAKT010000004.1"/>
</dbReference>
<accession>A0A839FPI1</accession>
<sequence length="339" mass="37860">MESPSRSQDGRRRPAMFVPSDGRRRARLHAEGMTRRDLEHSWANDLLRRLAHGVYSGTGLPQEPESDPISALLQGLTEATPRVVSFETAARLWGLVPGEVAPPFHLSSPAGGPRVQRPKLVVGHRITVPDQFVVDLHGIRVTSPAWTWLDLSLRAAASASAGRAVERAVLLGDQAVRSPRREFGETGGPLASIDELREAVRVRGRTKGIRHVREAVVLVRVGVDSPQESRLRYFMHLAALPEPLVNPVIRDPTGYPSFEPDLAIPEFRVSIQYEGEDFHSTPLSVRKDVRRSEITEELGWVEVRITADHMSDQGRLAVQRIQRALVQRGWRPESFTTHR</sequence>
<evidence type="ECO:0000313" key="2">
    <source>
        <dbReference type="Proteomes" id="UP000546252"/>
    </source>
</evidence>
<proteinExistence type="predicted"/>
<dbReference type="AlphaFoldDB" id="A0A839FPI1"/>
<dbReference type="InterPro" id="IPR011335">
    <property type="entry name" value="Restrct_endonuc-II-like"/>
</dbReference>
<dbReference type="SUPFAM" id="SSF52980">
    <property type="entry name" value="Restriction endonuclease-like"/>
    <property type="match status" value="1"/>
</dbReference>
<organism evidence="1 2">
    <name type="scientific">Nesterenkonia jeotgali</name>
    <dbReference type="NCBI Taxonomy" id="317018"/>
    <lineage>
        <taxon>Bacteria</taxon>
        <taxon>Bacillati</taxon>
        <taxon>Actinomycetota</taxon>
        <taxon>Actinomycetes</taxon>
        <taxon>Micrococcales</taxon>
        <taxon>Micrococcaceae</taxon>
        <taxon>Nesterenkonia</taxon>
    </lineage>
</organism>
<dbReference type="Proteomes" id="UP000546252">
    <property type="component" value="Unassembled WGS sequence"/>
</dbReference>